<gene>
    <name evidence="2" type="ORF">GCM10023346_05550</name>
</gene>
<dbReference type="RefSeq" id="WP_345447800.1">
    <property type="nucleotide sequence ID" value="NZ_BAABKK010000004.1"/>
</dbReference>
<name>A0ABP9S2V4_9MICC</name>
<dbReference type="EMBL" id="BAABKK010000004">
    <property type="protein sequence ID" value="GAA5189860.1"/>
    <property type="molecule type" value="Genomic_DNA"/>
</dbReference>
<dbReference type="PROSITE" id="PS51257">
    <property type="entry name" value="PROKAR_LIPOPROTEIN"/>
    <property type="match status" value="1"/>
</dbReference>
<feature type="signal peptide" evidence="1">
    <location>
        <begin position="1"/>
        <end position="26"/>
    </location>
</feature>
<evidence type="ECO:0008006" key="4">
    <source>
        <dbReference type="Google" id="ProtNLM"/>
    </source>
</evidence>
<keyword evidence="1" id="KW-0732">Signal</keyword>
<comment type="caution">
    <text evidence="2">The sequence shown here is derived from an EMBL/GenBank/DDBJ whole genome shotgun (WGS) entry which is preliminary data.</text>
</comment>
<sequence length="184" mass="19101">MISLSRMTFLRYSGALLMLLSGAALTACDGGVQRHAGSIQATDPVQNTEAAPQDGALSSAASLITKELSGDPNFGSVALEQGKLVITWHGPENDRISRLRGQLPGVDISLRSAACVPGIVMDRARTLLKEEARVRVVGMSNDGSRVVVTVSDGADSSALAAAYEARLGCPVRLELGDVVPATGN</sequence>
<feature type="chain" id="PRO_5047323507" description="Lipoprotein" evidence="1">
    <location>
        <begin position="27"/>
        <end position="184"/>
    </location>
</feature>
<evidence type="ECO:0000313" key="2">
    <source>
        <dbReference type="EMBL" id="GAA5189860.1"/>
    </source>
</evidence>
<accession>A0ABP9S2V4</accession>
<dbReference type="Proteomes" id="UP001500200">
    <property type="component" value="Unassembled WGS sequence"/>
</dbReference>
<reference evidence="3" key="1">
    <citation type="journal article" date="2019" name="Int. J. Syst. Evol. Microbiol.">
        <title>The Global Catalogue of Microorganisms (GCM) 10K type strain sequencing project: providing services to taxonomists for standard genome sequencing and annotation.</title>
        <authorList>
            <consortium name="The Broad Institute Genomics Platform"/>
            <consortium name="The Broad Institute Genome Sequencing Center for Infectious Disease"/>
            <person name="Wu L."/>
            <person name="Ma J."/>
        </authorList>
    </citation>
    <scope>NUCLEOTIDE SEQUENCE [LARGE SCALE GENOMIC DNA]</scope>
    <source>
        <strain evidence="3">JCM 18514</strain>
    </source>
</reference>
<keyword evidence="3" id="KW-1185">Reference proteome</keyword>
<proteinExistence type="predicted"/>
<evidence type="ECO:0000256" key="1">
    <source>
        <dbReference type="SAM" id="SignalP"/>
    </source>
</evidence>
<evidence type="ECO:0000313" key="3">
    <source>
        <dbReference type="Proteomes" id="UP001500200"/>
    </source>
</evidence>
<protein>
    <recommendedName>
        <fullName evidence="4">Lipoprotein</fullName>
    </recommendedName>
</protein>
<organism evidence="2 3">
    <name type="scientific">Arthrobacter gyeryongensis</name>
    <dbReference type="NCBI Taxonomy" id="1650592"/>
    <lineage>
        <taxon>Bacteria</taxon>
        <taxon>Bacillati</taxon>
        <taxon>Actinomycetota</taxon>
        <taxon>Actinomycetes</taxon>
        <taxon>Micrococcales</taxon>
        <taxon>Micrococcaceae</taxon>
        <taxon>Arthrobacter</taxon>
    </lineage>
</organism>